<accession>A0ABQ8W4Z1</accession>
<evidence type="ECO:0000313" key="2">
    <source>
        <dbReference type="Proteomes" id="UP001220256"/>
    </source>
</evidence>
<dbReference type="Proteomes" id="UP001220256">
    <property type="component" value="Unassembled WGS sequence"/>
</dbReference>
<name>A0ABQ8W4Z1_PENCH</name>
<feature type="non-terminal residue" evidence="1">
    <location>
        <position position="1"/>
    </location>
</feature>
<reference evidence="1 2" key="1">
    <citation type="journal article" date="2023" name="IMA Fungus">
        <title>Comparative genomic study of the Penicillium genus elucidates a diverse pangenome and 15 lateral gene transfer events.</title>
        <authorList>
            <person name="Petersen C."/>
            <person name="Sorensen T."/>
            <person name="Nielsen M.R."/>
            <person name="Sondergaard T.E."/>
            <person name="Sorensen J.L."/>
            <person name="Fitzpatrick D.A."/>
            <person name="Frisvad J.C."/>
            <person name="Nielsen K.L."/>
        </authorList>
    </citation>
    <scope>NUCLEOTIDE SEQUENCE [LARGE SCALE GENOMIC DNA]</scope>
    <source>
        <strain evidence="1 2">IBT 3361</strain>
    </source>
</reference>
<evidence type="ECO:0000313" key="1">
    <source>
        <dbReference type="EMBL" id="KAJ5255758.1"/>
    </source>
</evidence>
<comment type="caution">
    <text evidence="1">The sequence shown here is derived from an EMBL/GenBank/DDBJ whole genome shotgun (WGS) entry which is preliminary data.</text>
</comment>
<protein>
    <submittedName>
        <fullName evidence="1">Uncharacterized protein</fullName>
    </submittedName>
</protein>
<gene>
    <name evidence="1" type="ORF">N7505_010909</name>
</gene>
<keyword evidence="2" id="KW-1185">Reference proteome</keyword>
<sequence length="111" mass="12302">QGPATQPNLRPCVTSLSFRSFLSAFNAALIRTHATVRWWAQQSVSSILLCELLQTAIFCYPLSIFCGCGCTQAGKEYALLSFYFLTSRLTMSSMLAYPVKLNRKVSNAIPI</sequence>
<dbReference type="EMBL" id="JAPVEB010000010">
    <property type="protein sequence ID" value="KAJ5255758.1"/>
    <property type="molecule type" value="Genomic_DNA"/>
</dbReference>
<organism evidence="1 2">
    <name type="scientific">Penicillium chrysogenum</name>
    <name type="common">Penicillium notatum</name>
    <dbReference type="NCBI Taxonomy" id="5076"/>
    <lineage>
        <taxon>Eukaryota</taxon>
        <taxon>Fungi</taxon>
        <taxon>Dikarya</taxon>
        <taxon>Ascomycota</taxon>
        <taxon>Pezizomycotina</taxon>
        <taxon>Eurotiomycetes</taxon>
        <taxon>Eurotiomycetidae</taxon>
        <taxon>Eurotiales</taxon>
        <taxon>Aspergillaceae</taxon>
        <taxon>Penicillium</taxon>
        <taxon>Penicillium chrysogenum species complex</taxon>
    </lineage>
</organism>
<proteinExistence type="predicted"/>